<feature type="compositionally biased region" description="Low complexity" evidence="1">
    <location>
        <begin position="546"/>
        <end position="562"/>
    </location>
</feature>
<feature type="compositionally biased region" description="Polar residues" evidence="1">
    <location>
        <begin position="814"/>
        <end position="828"/>
    </location>
</feature>
<feature type="region of interest" description="Disordered" evidence="1">
    <location>
        <begin position="327"/>
        <end position="369"/>
    </location>
</feature>
<feature type="compositionally biased region" description="Polar residues" evidence="1">
    <location>
        <begin position="785"/>
        <end position="797"/>
    </location>
</feature>
<feature type="compositionally biased region" description="Low complexity" evidence="1">
    <location>
        <begin position="295"/>
        <end position="308"/>
    </location>
</feature>
<feature type="compositionally biased region" description="Polar residues" evidence="1">
    <location>
        <begin position="1104"/>
        <end position="1123"/>
    </location>
</feature>
<sequence length="1217" mass="122367">MWCCKRLWLLLIALVHILDVRALGVWNRRPAQDWYSVDVKMGLDQTQGSSFLPDGGHNSTARRDESKANAGALQNSVVSHAGLSSSDALGTGFSGQSENIFNTIQGFQTQNVGLCAQSTSDQDVPTPEIQTSHGVQSFGMSNHQGLPSPCGGSQTGPAFIVTQQTSENAMSSGSMLGTSSFTNGYQTQGLTGYGLFQGLVSQFGSSQTQPGTNQLSFAPASTVTQQVTDSATTGGSSSFSIPSSPSGSQSPSAYWLSLGLSSPYGGFQTQPGTNQLGSVPASTVTQQVTDSATTGGSSSFSIPSSPSGSQSPSAYWLSLGLSSPYGGFQTQPGTNQLSSAPASTVTQQSAETGPSISPPVSLSSSLSGSQSSTGYGLFQGLSSPYGGFQTQPGTNQLSSAPASTVTQQVTDSATTGGSPSGSQSSTGYGLFQGLSSHDGGFQTQPGTNQLSSAPASTVTQQTQPGTNQLSSVPASTVTQQVTDSGTTGGSSSFSISSSPSGSQSSTGYGLFQGLVNQFGSTQTQPGTNQLSSAPASTVTQQSAETGPSISPPVSLSSSLSGSHSPLPIGFPRPFQPIWWFPDTARHKSTEFCSCFNCDPAGLSSPYGGFQTQPGTNQLSSAPASTVTQQVTDSATTGGSPSGSQSSTGYGLFQGLSSHDGGFQTQPGTNQLSSAPASTVTQQVTDSATTGGSSSFSIPSSPSGSQSSTGYGLFQGLVSQFGSSQTQQGTNQLSSAPASTVTQQSAESGPSISPPVSLSSSLSGSQSPSAYWLSLGLSSPFGGFQTQPGTNQLGSVPASTVTQQVGSSQTQPGTNQLSSAPALTVTQQVTDSATTGGSSSFSISSSPSGSQSSTGYGLFQGLVNQFGSTQTQPGTNQLSSAPASTVTQQSAETGPSISPPVSLSSSLSGSQSSTGYGLFQGLSSHDGGFQTQPGTNQLSSAPASTVTQQVTDSSTTGGSSSFSIPSSPSGSQSPSAYWLSLGLSSPYGGFQTQPGTNQLGSVPASTVTQQVTDSGTTGGSPSGSQSSSGYGLFQGLVSQSGSSQTQPGTNQLSSVPALTVTQQSVESGPSISPPVSLSSSLSGSQSPSAYWLSLGLSSPYGGFQTQQGTNQLSSAPASTVTQQVTGSATTGGSPSGSQSSTGYGLSQQGTNYLGSVTALTSSSASSAFQSQTLSQEQSHNVQQLGTFNQMLPAFWFGHQSCKNNVFSGSSNISKLTSH</sequence>
<feature type="region of interest" description="Disordered" evidence="1">
    <location>
        <begin position="226"/>
        <end position="247"/>
    </location>
</feature>
<feature type="region of interest" description="Disordered" evidence="1">
    <location>
        <begin position="988"/>
        <end position="1051"/>
    </location>
</feature>
<feature type="region of interest" description="Disordered" evidence="1">
    <location>
        <begin position="866"/>
        <end position="974"/>
    </location>
</feature>
<organism evidence="3 4">
    <name type="scientific">Silurus meridionalis</name>
    <name type="common">Southern catfish</name>
    <name type="synonym">Silurus soldatovi meridionalis</name>
    <dbReference type="NCBI Taxonomy" id="175797"/>
    <lineage>
        <taxon>Eukaryota</taxon>
        <taxon>Metazoa</taxon>
        <taxon>Chordata</taxon>
        <taxon>Craniata</taxon>
        <taxon>Vertebrata</taxon>
        <taxon>Euteleostomi</taxon>
        <taxon>Actinopterygii</taxon>
        <taxon>Neopterygii</taxon>
        <taxon>Teleostei</taxon>
        <taxon>Ostariophysi</taxon>
        <taxon>Siluriformes</taxon>
        <taxon>Siluridae</taxon>
        <taxon>Silurus</taxon>
    </lineage>
</organism>
<feature type="compositionally biased region" description="Polar residues" evidence="1">
    <location>
        <begin position="514"/>
        <end position="545"/>
    </location>
</feature>
<evidence type="ECO:0000313" key="4">
    <source>
        <dbReference type="Proteomes" id="UP000606274"/>
    </source>
</evidence>
<feature type="compositionally biased region" description="Low complexity" evidence="1">
    <location>
        <begin position="631"/>
        <end position="650"/>
    </location>
</feature>
<feature type="region of interest" description="Disordered" evidence="1">
    <location>
        <begin position="1104"/>
        <end position="1144"/>
    </location>
</feature>
<feature type="compositionally biased region" description="Low complexity" evidence="1">
    <location>
        <begin position="798"/>
        <end position="813"/>
    </location>
</feature>
<feature type="region of interest" description="Disordered" evidence="1">
    <location>
        <begin position="386"/>
        <end position="562"/>
    </location>
</feature>
<feature type="compositionally biased region" description="Low complexity" evidence="1">
    <location>
        <begin position="747"/>
        <end position="762"/>
    </location>
</feature>
<feature type="compositionally biased region" description="Low complexity" evidence="1">
    <location>
        <begin position="475"/>
        <end position="509"/>
    </location>
</feature>
<feature type="compositionally biased region" description="Polar residues" evidence="1">
    <location>
        <begin position="989"/>
        <end position="1012"/>
    </location>
</feature>
<accession>A0A8T0B6G8</accession>
<name>A0A8T0B6G8_SILME</name>
<feature type="compositionally biased region" description="Low complexity" evidence="1">
    <location>
        <begin position="893"/>
        <end position="916"/>
    </location>
</feature>
<evidence type="ECO:0000256" key="2">
    <source>
        <dbReference type="SAM" id="SignalP"/>
    </source>
</evidence>
<feature type="region of interest" description="Disordered" evidence="1">
    <location>
        <begin position="266"/>
        <end position="308"/>
    </location>
</feature>
<feature type="compositionally biased region" description="Polar residues" evidence="1">
    <location>
        <begin position="441"/>
        <end position="474"/>
    </location>
</feature>
<feature type="compositionally biased region" description="Low complexity" evidence="1">
    <location>
        <begin position="829"/>
        <end position="852"/>
    </location>
</feature>
<feature type="compositionally biased region" description="Polar residues" evidence="1">
    <location>
        <begin position="662"/>
        <end position="689"/>
    </location>
</feature>
<feature type="compositionally biased region" description="Low complexity" evidence="1">
    <location>
        <begin position="1124"/>
        <end position="1143"/>
    </location>
</feature>
<feature type="region of interest" description="Disordered" evidence="1">
    <location>
        <begin position="608"/>
        <end position="762"/>
    </location>
</feature>
<feature type="signal peptide" evidence="2">
    <location>
        <begin position="1"/>
        <end position="22"/>
    </location>
</feature>
<feature type="compositionally biased region" description="Low complexity" evidence="1">
    <location>
        <begin position="234"/>
        <end position="247"/>
    </location>
</feature>
<evidence type="ECO:0000256" key="1">
    <source>
        <dbReference type="SAM" id="MobiDB-lite"/>
    </source>
</evidence>
<feature type="compositionally biased region" description="Low complexity" evidence="1">
    <location>
        <begin position="1021"/>
        <end position="1050"/>
    </location>
</feature>
<feature type="compositionally biased region" description="Polar residues" evidence="1">
    <location>
        <begin position="609"/>
        <end position="630"/>
    </location>
</feature>
<keyword evidence="4" id="KW-1185">Reference proteome</keyword>
<dbReference type="Proteomes" id="UP000606274">
    <property type="component" value="Unassembled WGS sequence"/>
</dbReference>
<keyword evidence="2" id="KW-0732">Signal</keyword>
<feature type="compositionally biased region" description="Low complexity" evidence="1">
    <location>
        <begin position="718"/>
        <end position="734"/>
    </location>
</feature>
<dbReference type="EMBL" id="JABFDY010000011">
    <property type="protein sequence ID" value="KAF7700867.1"/>
    <property type="molecule type" value="Genomic_DNA"/>
</dbReference>
<feature type="region of interest" description="Disordered" evidence="1">
    <location>
        <begin position="785"/>
        <end position="852"/>
    </location>
</feature>
<feature type="compositionally biased region" description="Low complexity" evidence="1">
    <location>
        <begin position="353"/>
        <end position="369"/>
    </location>
</feature>
<feature type="compositionally biased region" description="Low complexity" evidence="1">
    <location>
        <begin position="410"/>
        <end position="429"/>
    </location>
</feature>
<gene>
    <name evidence="3" type="ORF">HF521_002032</name>
</gene>
<feature type="compositionally biased region" description="Low complexity" evidence="1">
    <location>
        <begin position="690"/>
        <end position="711"/>
    </location>
</feature>
<evidence type="ECO:0000313" key="3">
    <source>
        <dbReference type="EMBL" id="KAF7700867.1"/>
    </source>
</evidence>
<feature type="chain" id="PRO_5035742446" evidence="2">
    <location>
        <begin position="23"/>
        <end position="1217"/>
    </location>
</feature>
<feature type="compositionally biased region" description="Polar residues" evidence="1">
    <location>
        <begin position="267"/>
        <end position="294"/>
    </location>
</feature>
<reference evidence="3" key="1">
    <citation type="submission" date="2020-08" db="EMBL/GenBank/DDBJ databases">
        <title>Chromosome-level assembly of Southern catfish (Silurus meridionalis) provides insights into visual adaptation to the nocturnal and benthic lifestyles.</title>
        <authorList>
            <person name="Zhang Y."/>
            <person name="Wang D."/>
            <person name="Peng Z."/>
        </authorList>
    </citation>
    <scope>NUCLEOTIDE SEQUENCE</scope>
    <source>
        <strain evidence="3">SWU-2019-XX</strain>
        <tissue evidence="3">Muscle</tissue>
    </source>
</reference>
<proteinExistence type="predicted"/>
<feature type="compositionally biased region" description="Polar residues" evidence="1">
    <location>
        <begin position="328"/>
        <end position="352"/>
    </location>
</feature>
<protein>
    <submittedName>
        <fullName evidence="3">Uncharacterized protein</fullName>
    </submittedName>
</protein>
<feature type="compositionally biased region" description="Polar residues" evidence="1">
    <location>
        <begin position="928"/>
        <end position="942"/>
    </location>
</feature>
<feature type="compositionally biased region" description="Low complexity" evidence="1">
    <location>
        <begin position="943"/>
        <end position="974"/>
    </location>
</feature>
<feature type="region of interest" description="Disordered" evidence="1">
    <location>
        <begin position="47"/>
        <end position="69"/>
    </location>
</feature>
<comment type="caution">
    <text evidence="3">The sequence shown here is derived from an EMBL/GenBank/DDBJ whole genome shotgun (WGS) entry which is preliminary data.</text>
</comment>
<feature type="compositionally biased region" description="Polar residues" evidence="1">
    <location>
        <begin position="866"/>
        <end position="892"/>
    </location>
</feature>
<feature type="compositionally biased region" description="Polar residues" evidence="1">
    <location>
        <begin position="735"/>
        <end position="746"/>
    </location>
</feature>
<dbReference type="AlphaFoldDB" id="A0A8T0B6G8"/>
<feature type="compositionally biased region" description="Polar residues" evidence="1">
    <location>
        <begin position="388"/>
        <end position="409"/>
    </location>
</feature>